<dbReference type="PANTHER" id="PTHR31465">
    <property type="entry name" value="PROTEIN RTA1-RELATED"/>
    <property type="match status" value="1"/>
</dbReference>
<evidence type="ECO:0000256" key="6">
    <source>
        <dbReference type="SAM" id="Phobius"/>
    </source>
</evidence>
<keyword evidence="4 6" id="KW-0472">Membrane</keyword>
<feature type="region of interest" description="Disordered" evidence="5">
    <location>
        <begin position="313"/>
        <end position="376"/>
    </location>
</feature>
<gene>
    <name evidence="7" type="ORF">UCREL1_5687</name>
</gene>
<dbReference type="eggNOG" id="ENOG502RZA5">
    <property type="taxonomic scope" value="Eukaryota"/>
</dbReference>
<sequence length="376" mass="42184">MPFDPMITPAAQLWLRNDRDDEGESNNTDCTTAIPGANGNVPIDACNSYYNYDPAFAPAVAVAVIFGVLTTLHIVEAVIFRKRYAWVLIMGGTWETVAFILHALGARDQQQVAYATAWQLLFLLAPLWINAFAYMTFARAAWFFQPERPFGWVQPASVAKYFVWADVLTFVVQGVGGIMANPEAPADVVRIGLDVYLAGVGCQQFFILLFLAGFMVVFHRRASRSSMLDEPESGGKLEGNWKPLQFALYGVLGLITIRIIYRMAEFAGGISPSNPVPFHEEYAYALDCFPMMLCLLVLAIWHPGRYLVGPESEFPRKSRAEKKTERLERKGAKRQRKQEKKARKGGSAAYEHVQQSNDSLEFNGQEYHRNDGYSNV</sequence>
<keyword evidence="8" id="KW-1185">Reference proteome</keyword>
<accession>M7TKR1</accession>
<protein>
    <submittedName>
        <fullName evidence="7">Putative rta1 domain protein</fullName>
    </submittedName>
</protein>
<feature type="transmembrane region" description="Helical" evidence="6">
    <location>
        <begin position="55"/>
        <end position="75"/>
    </location>
</feature>
<dbReference type="GO" id="GO:0016020">
    <property type="term" value="C:membrane"/>
    <property type="evidence" value="ECO:0007669"/>
    <property type="project" value="UniProtKB-SubCell"/>
</dbReference>
<dbReference type="PANTHER" id="PTHR31465:SF15">
    <property type="entry name" value="LIPID TRANSPORTER ATNI-RELATED"/>
    <property type="match status" value="1"/>
</dbReference>
<evidence type="ECO:0000256" key="1">
    <source>
        <dbReference type="ARBA" id="ARBA00004141"/>
    </source>
</evidence>
<evidence type="ECO:0000313" key="8">
    <source>
        <dbReference type="Proteomes" id="UP000012174"/>
    </source>
</evidence>
<dbReference type="KEGG" id="ela:UCREL1_5687"/>
<dbReference type="AlphaFoldDB" id="M7TKR1"/>
<evidence type="ECO:0000256" key="2">
    <source>
        <dbReference type="ARBA" id="ARBA00022692"/>
    </source>
</evidence>
<dbReference type="HOGENOM" id="CLU_033465_3_0_1"/>
<dbReference type="OMA" id="NIMHPGF"/>
<name>M7TKR1_EUTLA</name>
<reference evidence="8" key="1">
    <citation type="journal article" date="2013" name="Genome Announc.">
        <title>Draft genome sequence of the grapevine dieback fungus Eutypa lata UCR-EL1.</title>
        <authorList>
            <person name="Blanco-Ulate B."/>
            <person name="Rolshausen P.E."/>
            <person name="Cantu D."/>
        </authorList>
    </citation>
    <scope>NUCLEOTIDE SEQUENCE [LARGE SCALE GENOMIC DNA]</scope>
    <source>
        <strain evidence="8">UCR-EL1</strain>
    </source>
</reference>
<feature type="transmembrane region" description="Helical" evidence="6">
    <location>
        <begin position="284"/>
        <end position="301"/>
    </location>
</feature>
<dbReference type="InterPro" id="IPR007568">
    <property type="entry name" value="RTA1"/>
</dbReference>
<organism evidence="7 8">
    <name type="scientific">Eutypa lata (strain UCR-EL1)</name>
    <name type="common">Grapevine dieback disease fungus</name>
    <name type="synonym">Eutypa armeniacae</name>
    <dbReference type="NCBI Taxonomy" id="1287681"/>
    <lineage>
        <taxon>Eukaryota</taxon>
        <taxon>Fungi</taxon>
        <taxon>Dikarya</taxon>
        <taxon>Ascomycota</taxon>
        <taxon>Pezizomycotina</taxon>
        <taxon>Sordariomycetes</taxon>
        <taxon>Xylariomycetidae</taxon>
        <taxon>Xylariales</taxon>
        <taxon>Diatrypaceae</taxon>
        <taxon>Eutypa</taxon>
    </lineage>
</organism>
<proteinExistence type="predicted"/>
<dbReference type="Pfam" id="PF04479">
    <property type="entry name" value="RTA1"/>
    <property type="match status" value="1"/>
</dbReference>
<feature type="transmembrane region" description="Helical" evidence="6">
    <location>
        <begin position="117"/>
        <end position="137"/>
    </location>
</feature>
<dbReference type="OrthoDB" id="5384040at2759"/>
<dbReference type="EMBL" id="KB706462">
    <property type="protein sequence ID" value="EMR67315.1"/>
    <property type="molecule type" value="Genomic_DNA"/>
</dbReference>
<evidence type="ECO:0000256" key="4">
    <source>
        <dbReference type="ARBA" id="ARBA00023136"/>
    </source>
</evidence>
<feature type="compositionally biased region" description="Basic residues" evidence="5">
    <location>
        <begin position="331"/>
        <end position="344"/>
    </location>
</feature>
<feature type="compositionally biased region" description="Basic and acidic residues" evidence="5">
    <location>
        <begin position="366"/>
        <end position="376"/>
    </location>
</feature>
<keyword evidence="3 6" id="KW-1133">Transmembrane helix</keyword>
<comment type="subcellular location">
    <subcellularLocation>
        <location evidence="1">Membrane</location>
        <topology evidence="1">Multi-pass membrane protein</topology>
    </subcellularLocation>
</comment>
<evidence type="ECO:0000313" key="7">
    <source>
        <dbReference type="EMBL" id="EMR67315.1"/>
    </source>
</evidence>
<feature type="compositionally biased region" description="Polar residues" evidence="5">
    <location>
        <begin position="353"/>
        <end position="362"/>
    </location>
</feature>
<feature type="transmembrane region" description="Helical" evidence="6">
    <location>
        <begin position="158"/>
        <end position="180"/>
    </location>
</feature>
<feature type="transmembrane region" description="Helical" evidence="6">
    <location>
        <begin position="84"/>
        <end position="105"/>
    </location>
</feature>
<evidence type="ECO:0000256" key="5">
    <source>
        <dbReference type="SAM" id="MobiDB-lite"/>
    </source>
</evidence>
<feature type="compositionally biased region" description="Basic and acidic residues" evidence="5">
    <location>
        <begin position="313"/>
        <end position="330"/>
    </location>
</feature>
<feature type="transmembrane region" description="Helical" evidence="6">
    <location>
        <begin position="195"/>
        <end position="218"/>
    </location>
</feature>
<feature type="transmembrane region" description="Helical" evidence="6">
    <location>
        <begin position="246"/>
        <end position="264"/>
    </location>
</feature>
<evidence type="ECO:0000256" key="3">
    <source>
        <dbReference type="ARBA" id="ARBA00022989"/>
    </source>
</evidence>
<dbReference type="Proteomes" id="UP000012174">
    <property type="component" value="Unassembled WGS sequence"/>
</dbReference>
<keyword evidence="2 6" id="KW-0812">Transmembrane</keyword>